<comment type="caution">
    <text evidence="1">The sequence shown here is derived from an EMBL/GenBank/DDBJ whole genome shotgun (WGS) entry which is preliminary data.</text>
</comment>
<dbReference type="Proteomes" id="UP000663854">
    <property type="component" value="Unassembled WGS sequence"/>
</dbReference>
<dbReference type="Gene3D" id="3.30.420.10">
    <property type="entry name" value="Ribonuclease H-like superfamily/Ribonuclease H"/>
    <property type="match status" value="1"/>
</dbReference>
<organism evidence="1 2">
    <name type="scientific">Rotaria sordida</name>
    <dbReference type="NCBI Taxonomy" id="392033"/>
    <lineage>
        <taxon>Eukaryota</taxon>
        <taxon>Metazoa</taxon>
        <taxon>Spiralia</taxon>
        <taxon>Gnathifera</taxon>
        <taxon>Rotifera</taxon>
        <taxon>Eurotatoria</taxon>
        <taxon>Bdelloidea</taxon>
        <taxon>Philodinida</taxon>
        <taxon>Philodinidae</taxon>
        <taxon>Rotaria</taxon>
    </lineage>
</organism>
<accession>A0A814LMQ4</accession>
<reference evidence="1" key="1">
    <citation type="submission" date="2021-02" db="EMBL/GenBank/DDBJ databases">
        <authorList>
            <person name="Nowell W R."/>
        </authorList>
    </citation>
    <scope>NUCLEOTIDE SEQUENCE</scope>
</reference>
<evidence type="ECO:0000313" key="1">
    <source>
        <dbReference type="EMBL" id="CAF1068353.1"/>
    </source>
</evidence>
<dbReference type="GO" id="GO:0003676">
    <property type="term" value="F:nucleic acid binding"/>
    <property type="evidence" value="ECO:0007669"/>
    <property type="project" value="InterPro"/>
</dbReference>
<dbReference type="InterPro" id="IPR036397">
    <property type="entry name" value="RNaseH_sf"/>
</dbReference>
<dbReference type="AlphaFoldDB" id="A0A814LMQ4"/>
<proteinExistence type="predicted"/>
<sequence>MPRKKISDIVEGRILQLLRQGYSQPRIVNILKLDGIYVSQRTVSNVKRKIGRQRNSKSKIKIFRKKPSQTPYIIKKVIKKIDVEDPPTQRAIAKDLHISQSTVSNIIKNSGFTLRKKQKVQKLTSSNIMKRRQRSFQLYLRLARGRYKKFITTDEAWFYLDGTGGRRKVCYIKKTDPDYDRMIIQQNTSRPKGFMVWGGVSSQGKTALRFVTPSTKVNSNYYVNKVLKPFLAQDVPRLFSKRRKMKWFRHQDSAPNHTAEQTIRFLDQNKIHYLTPQEWMPASPDAAPMDYSIWGYLKQQLNKIHIDSLDELKKKLLSEWRKMSQTYIDKVLASWPRRVLMIYKARGSHIEHRL</sequence>
<dbReference type="PANTHER" id="PTHR46068:SF1">
    <property type="entry name" value="TRANSPOSASE IS30-LIKE HTH DOMAIN-CONTAINING PROTEIN"/>
    <property type="match status" value="1"/>
</dbReference>
<dbReference type="EMBL" id="CAJNOH010000533">
    <property type="protein sequence ID" value="CAF1068353.1"/>
    <property type="molecule type" value="Genomic_DNA"/>
</dbReference>
<evidence type="ECO:0000313" key="2">
    <source>
        <dbReference type="Proteomes" id="UP000663854"/>
    </source>
</evidence>
<protein>
    <recommendedName>
        <fullName evidence="3">Transposase</fullName>
    </recommendedName>
</protein>
<gene>
    <name evidence="1" type="ORF">PYM288_LOCUS18022</name>
</gene>
<name>A0A814LMQ4_9BILA</name>
<dbReference type="PANTHER" id="PTHR46068">
    <property type="entry name" value="PROTEIN CBG27172"/>
    <property type="match status" value="1"/>
</dbReference>
<evidence type="ECO:0008006" key="3">
    <source>
        <dbReference type="Google" id="ProtNLM"/>
    </source>
</evidence>